<dbReference type="GO" id="GO:0003677">
    <property type="term" value="F:DNA binding"/>
    <property type="evidence" value="ECO:0007669"/>
    <property type="project" value="UniProtKB-KW"/>
</dbReference>
<evidence type="ECO:0000256" key="2">
    <source>
        <dbReference type="ARBA" id="ARBA00023125"/>
    </source>
</evidence>
<keyword evidence="2" id="KW-0238">DNA-binding</keyword>
<protein>
    <submittedName>
        <fullName evidence="5">MarR family transcriptional regulator</fullName>
    </submittedName>
</protein>
<accession>A0A5B8Z306</accession>
<evidence type="ECO:0000256" key="1">
    <source>
        <dbReference type="ARBA" id="ARBA00023015"/>
    </source>
</evidence>
<dbReference type="KEGG" id="bda:FSZ17_00875"/>
<dbReference type="InterPro" id="IPR000835">
    <property type="entry name" value="HTH_MarR-typ"/>
</dbReference>
<dbReference type="GO" id="GO:0003700">
    <property type="term" value="F:DNA-binding transcription factor activity"/>
    <property type="evidence" value="ECO:0007669"/>
    <property type="project" value="InterPro"/>
</dbReference>
<feature type="domain" description="HTH marR-type" evidence="4">
    <location>
        <begin position="4"/>
        <end position="143"/>
    </location>
</feature>
<dbReference type="Pfam" id="PF01047">
    <property type="entry name" value="MarR"/>
    <property type="match status" value="1"/>
</dbReference>
<dbReference type="SUPFAM" id="SSF46785">
    <property type="entry name" value="Winged helix' DNA-binding domain"/>
    <property type="match status" value="1"/>
</dbReference>
<name>A0A5B8Z306_CYTDA</name>
<dbReference type="OrthoDB" id="5358347at2"/>
<dbReference type="InterPro" id="IPR036390">
    <property type="entry name" value="WH_DNA-bd_sf"/>
</dbReference>
<dbReference type="Proteomes" id="UP000321555">
    <property type="component" value="Chromosome"/>
</dbReference>
<dbReference type="PROSITE" id="PS50995">
    <property type="entry name" value="HTH_MARR_2"/>
    <property type="match status" value="1"/>
</dbReference>
<dbReference type="PROSITE" id="PS01117">
    <property type="entry name" value="HTH_MARR_1"/>
    <property type="match status" value="1"/>
</dbReference>
<proteinExistence type="predicted"/>
<dbReference type="EMBL" id="CP042593">
    <property type="protein sequence ID" value="QED45979.1"/>
    <property type="molecule type" value="Genomic_DNA"/>
</dbReference>
<dbReference type="STRING" id="1742359.GCA_001439625_00069"/>
<evidence type="ECO:0000313" key="6">
    <source>
        <dbReference type="Proteomes" id="UP000321555"/>
    </source>
</evidence>
<keyword evidence="6" id="KW-1185">Reference proteome</keyword>
<dbReference type="PANTHER" id="PTHR35790:SF4">
    <property type="entry name" value="HTH-TYPE TRANSCRIPTIONAL REGULATOR PCHR"/>
    <property type="match status" value="1"/>
</dbReference>
<dbReference type="PANTHER" id="PTHR35790">
    <property type="entry name" value="HTH-TYPE TRANSCRIPTIONAL REGULATOR PCHR"/>
    <property type="match status" value="1"/>
</dbReference>
<dbReference type="SMART" id="SM00347">
    <property type="entry name" value="HTH_MARR"/>
    <property type="match status" value="1"/>
</dbReference>
<dbReference type="RefSeq" id="WP_057776569.1">
    <property type="nucleotide sequence ID" value="NZ_CP042593.1"/>
</dbReference>
<dbReference type="InterPro" id="IPR023187">
    <property type="entry name" value="Tscrpt_reg_MarR-type_CS"/>
</dbReference>
<evidence type="ECO:0000259" key="4">
    <source>
        <dbReference type="PROSITE" id="PS50995"/>
    </source>
</evidence>
<keyword evidence="3" id="KW-0804">Transcription</keyword>
<dbReference type="InterPro" id="IPR036388">
    <property type="entry name" value="WH-like_DNA-bd_sf"/>
</dbReference>
<gene>
    <name evidence="5" type="ORF">FSZ17_00875</name>
</gene>
<evidence type="ECO:0000313" key="5">
    <source>
        <dbReference type="EMBL" id="QED45979.1"/>
    </source>
</evidence>
<evidence type="ECO:0000256" key="3">
    <source>
        <dbReference type="ARBA" id="ARBA00023163"/>
    </source>
</evidence>
<keyword evidence="1" id="KW-0805">Transcription regulation</keyword>
<sequence length="158" mass="18759">MTKEEELSAIFNRVAERHRIIKNIDEQKYKFMKENTFLEVHSIDLIEKIEDPNVTKLSKSLRVTRGAISKTMKKLIEDGAVEKYQKQENKKEIYYKLTDVGRDIYIEHEKMHSSRIEKDRGFFSQLSEEEKNQLIKILNKIYGQIATELKKLGMDNYI</sequence>
<reference evidence="6" key="1">
    <citation type="submission" date="2019-08" db="EMBL/GenBank/DDBJ databases">
        <authorList>
            <person name="Zheng X."/>
        </authorList>
    </citation>
    <scope>NUCLEOTIDE SEQUENCE [LARGE SCALE GENOMIC DNA]</scope>
    <source>
        <strain evidence="6">FJAT-25496</strain>
    </source>
</reference>
<organism evidence="5 6">
    <name type="scientific">Cytobacillus dafuensis</name>
    <name type="common">Bacillus dafuensis</name>
    <dbReference type="NCBI Taxonomy" id="1742359"/>
    <lineage>
        <taxon>Bacteria</taxon>
        <taxon>Bacillati</taxon>
        <taxon>Bacillota</taxon>
        <taxon>Bacilli</taxon>
        <taxon>Bacillales</taxon>
        <taxon>Bacillaceae</taxon>
        <taxon>Cytobacillus</taxon>
    </lineage>
</organism>
<dbReference type="AlphaFoldDB" id="A0A5B8Z306"/>
<dbReference type="InterPro" id="IPR052067">
    <property type="entry name" value="Metal_resp_HTH_trans_reg"/>
</dbReference>
<dbReference type="Gene3D" id="1.10.10.10">
    <property type="entry name" value="Winged helix-like DNA-binding domain superfamily/Winged helix DNA-binding domain"/>
    <property type="match status" value="1"/>
</dbReference>